<dbReference type="GO" id="GO:0003700">
    <property type="term" value="F:DNA-binding transcription factor activity"/>
    <property type="evidence" value="ECO:0007669"/>
    <property type="project" value="InterPro"/>
</dbReference>
<evidence type="ECO:0000313" key="6">
    <source>
        <dbReference type="EMBL" id="RIN01001.1"/>
    </source>
</evidence>
<dbReference type="InterPro" id="IPR036388">
    <property type="entry name" value="WH-like_DNA-bd_sf"/>
</dbReference>
<dbReference type="PRINTS" id="PR00039">
    <property type="entry name" value="HTHLYSR"/>
</dbReference>
<keyword evidence="4" id="KW-0804">Transcription</keyword>
<comment type="caution">
    <text evidence="6">The sequence shown here is derived from an EMBL/GenBank/DDBJ whole genome shotgun (WGS) entry which is preliminary data.</text>
</comment>
<accession>A0A418IFK6</accession>
<evidence type="ECO:0000256" key="2">
    <source>
        <dbReference type="ARBA" id="ARBA00023015"/>
    </source>
</evidence>
<dbReference type="CDD" id="cd08420">
    <property type="entry name" value="PBP2_CysL_like"/>
    <property type="match status" value="1"/>
</dbReference>
<reference evidence="6 7" key="1">
    <citation type="journal article" date="2016" name="Front. Microbiol.">
        <title>Comprehensive Phylogenetic Analysis of Bovine Non-aureus Staphylococci Species Based on Whole-Genome Sequencing.</title>
        <authorList>
            <person name="Naushad S."/>
            <person name="Barkema H.W."/>
            <person name="Luby C."/>
            <person name="Condas L.A."/>
            <person name="Nobrega D.B."/>
            <person name="Carson D.A."/>
            <person name="De Buck J."/>
        </authorList>
    </citation>
    <scope>NUCLEOTIDE SEQUENCE [LARGE SCALE GENOMIC DNA]</scope>
    <source>
        <strain evidence="6 7">SNUC 4554</strain>
    </source>
</reference>
<dbReference type="PROSITE" id="PS50931">
    <property type="entry name" value="HTH_LYSR"/>
    <property type="match status" value="1"/>
</dbReference>
<dbReference type="Pfam" id="PF00126">
    <property type="entry name" value="HTH_1"/>
    <property type="match status" value="1"/>
</dbReference>
<evidence type="ECO:0000256" key="3">
    <source>
        <dbReference type="ARBA" id="ARBA00023125"/>
    </source>
</evidence>
<dbReference type="InterPro" id="IPR000847">
    <property type="entry name" value="LysR_HTH_N"/>
</dbReference>
<keyword evidence="2" id="KW-0805">Transcription regulation</keyword>
<sequence length="296" mass="34274">MNLESIKIFCDVAETKSFTKAAQNYFISQPAVTKQMKQLENYYNVTLFDRNERKLKLTNAGEKFYPFAKELIRINDIAFQEIQDELNKQNHRLVIGASFTIGEYLLPQVISEFKKKNTNIQIELSIGNTPSILEKLNLNEVDVALVEGVFQIEKYDVHKFAEDNLIAICSSQNKLLKKDSVELSDLLKEQFIVREKVSGMRKIIKNELERHNMTYDKSFMELGSIQTIKSAVEANLGISFLPKTAVERELELGVLRNINVTGLNLSRDFWIVQKDTEFRKEIVRKFNNYIKGKNFD</sequence>
<keyword evidence="7" id="KW-1185">Reference proteome</keyword>
<dbReference type="AlphaFoldDB" id="A0A418IFK6"/>
<dbReference type="InterPro" id="IPR036390">
    <property type="entry name" value="WH_DNA-bd_sf"/>
</dbReference>
<dbReference type="PANTHER" id="PTHR30126">
    <property type="entry name" value="HTH-TYPE TRANSCRIPTIONAL REGULATOR"/>
    <property type="match status" value="1"/>
</dbReference>
<dbReference type="SUPFAM" id="SSF53850">
    <property type="entry name" value="Periplasmic binding protein-like II"/>
    <property type="match status" value="1"/>
</dbReference>
<evidence type="ECO:0000256" key="1">
    <source>
        <dbReference type="ARBA" id="ARBA00009437"/>
    </source>
</evidence>
<dbReference type="Pfam" id="PF03466">
    <property type="entry name" value="LysR_substrate"/>
    <property type="match status" value="1"/>
</dbReference>
<feature type="domain" description="HTH lysR-type" evidence="5">
    <location>
        <begin position="1"/>
        <end position="58"/>
    </location>
</feature>
<dbReference type="PANTHER" id="PTHR30126:SF40">
    <property type="entry name" value="HTH-TYPE TRANSCRIPTIONAL REGULATOR GLTR"/>
    <property type="match status" value="1"/>
</dbReference>
<comment type="similarity">
    <text evidence="1">Belongs to the LysR transcriptional regulatory family.</text>
</comment>
<evidence type="ECO:0000256" key="4">
    <source>
        <dbReference type="ARBA" id="ARBA00023163"/>
    </source>
</evidence>
<dbReference type="SUPFAM" id="SSF46785">
    <property type="entry name" value="Winged helix' DNA-binding domain"/>
    <property type="match status" value="1"/>
</dbReference>
<proteinExistence type="inferred from homology"/>
<dbReference type="RefSeq" id="WP_119584605.1">
    <property type="nucleotide sequence ID" value="NZ_JAWVBH010000001.1"/>
</dbReference>
<dbReference type="Gene3D" id="1.10.10.10">
    <property type="entry name" value="Winged helix-like DNA-binding domain superfamily/Winged helix DNA-binding domain"/>
    <property type="match status" value="1"/>
</dbReference>
<dbReference type="OrthoDB" id="9785745at2"/>
<name>A0A418IFK6_9STAP</name>
<keyword evidence="3" id="KW-0238">DNA-binding</keyword>
<evidence type="ECO:0000259" key="5">
    <source>
        <dbReference type="PROSITE" id="PS50931"/>
    </source>
</evidence>
<dbReference type="InterPro" id="IPR005119">
    <property type="entry name" value="LysR_subst-bd"/>
</dbReference>
<evidence type="ECO:0000313" key="7">
    <source>
        <dbReference type="Proteomes" id="UP000286317"/>
    </source>
</evidence>
<dbReference type="GO" id="GO:0000976">
    <property type="term" value="F:transcription cis-regulatory region binding"/>
    <property type="evidence" value="ECO:0007669"/>
    <property type="project" value="TreeGrafter"/>
</dbReference>
<dbReference type="Proteomes" id="UP000286317">
    <property type="component" value="Unassembled WGS sequence"/>
</dbReference>
<protein>
    <submittedName>
        <fullName evidence="6">LysR family transcriptional regulator</fullName>
    </submittedName>
</protein>
<organism evidence="6 7">
    <name type="scientific">Staphylococcus shinii</name>
    <dbReference type="NCBI Taxonomy" id="2912228"/>
    <lineage>
        <taxon>Bacteria</taxon>
        <taxon>Bacillati</taxon>
        <taxon>Bacillota</taxon>
        <taxon>Bacilli</taxon>
        <taxon>Bacillales</taxon>
        <taxon>Staphylococcaceae</taxon>
        <taxon>Staphylococcus</taxon>
    </lineage>
</organism>
<dbReference type="EMBL" id="QXUF01000041">
    <property type="protein sequence ID" value="RIN01001.1"/>
    <property type="molecule type" value="Genomic_DNA"/>
</dbReference>
<gene>
    <name evidence="6" type="ORF">BU112_07170</name>
</gene>
<dbReference type="FunFam" id="1.10.10.10:FF:000001">
    <property type="entry name" value="LysR family transcriptional regulator"/>
    <property type="match status" value="1"/>
</dbReference>
<dbReference type="Gene3D" id="3.40.190.10">
    <property type="entry name" value="Periplasmic binding protein-like II"/>
    <property type="match status" value="2"/>
</dbReference>